<protein>
    <submittedName>
        <fullName evidence="1">Uncharacterized protein</fullName>
    </submittedName>
</protein>
<dbReference type="AlphaFoldDB" id="A0A975P4G0"/>
<evidence type="ECO:0000313" key="2">
    <source>
        <dbReference type="Proteomes" id="UP000679352"/>
    </source>
</evidence>
<accession>A0A975P4G0</accession>
<evidence type="ECO:0000313" key="1">
    <source>
        <dbReference type="EMBL" id="QWK89474.1"/>
    </source>
</evidence>
<dbReference type="Proteomes" id="UP000679352">
    <property type="component" value="Chromosome"/>
</dbReference>
<proteinExistence type="predicted"/>
<gene>
    <name evidence="1" type="ORF">KM031_11525</name>
</gene>
<sequence length="118" mass="12828">MTPQDVAEALRAAGFCGVEAEGGVIYARVAPQAPEFRAEEGAAGWRLVLPWNISPPAAALAAWNAAMGSARMQMVQGEAQLVMAYPGPEVLPRWAALAGEAEAHFIRWRRQRRPWEGM</sequence>
<reference evidence="1" key="1">
    <citation type="submission" date="2021-06" db="EMBL/GenBank/DDBJ databases">
        <title>Direct submission.</title>
        <authorList>
            <person name="Lee C.-S."/>
            <person name="Jin L."/>
        </authorList>
    </citation>
    <scope>NUCLEOTIDE SEQUENCE</scope>
    <source>
        <strain evidence="1">Con5</strain>
    </source>
</reference>
<keyword evidence="2" id="KW-1185">Reference proteome</keyword>
<dbReference type="RefSeq" id="WP_215504762.1">
    <property type="nucleotide sequence ID" value="NZ_CP076361.1"/>
</dbReference>
<dbReference type="EMBL" id="CP076361">
    <property type="protein sequence ID" value="QWK89474.1"/>
    <property type="molecule type" value="Genomic_DNA"/>
</dbReference>
<organism evidence="1 2">
    <name type="scientific">Gemmobacter fulvus</name>
    <dbReference type="NCBI Taxonomy" id="2840474"/>
    <lineage>
        <taxon>Bacteria</taxon>
        <taxon>Pseudomonadati</taxon>
        <taxon>Pseudomonadota</taxon>
        <taxon>Alphaproteobacteria</taxon>
        <taxon>Rhodobacterales</taxon>
        <taxon>Paracoccaceae</taxon>
        <taxon>Gemmobacter</taxon>
    </lineage>
</organism>
<dbReference type="KEGG" id="gfu:KM031_11525"/>
<name>A0A975P4G0_9RHOB</name>